<dbReference type="Pfam" id="PF00728">
    <property type="entry name" value="Glyco_hydro_20"/>
    <property type="match status" value="1"/>
</dbReference>
<evidence type="ECO:0000259" key="8">
    <source>
        <dbReference type="Pfam" id="PF02838"/>
    </source>
</evidence>
<evidence type="ECO:0000256" key="6">
    <source>
        <dbReference type="PIRSR" id="PIRSR625705-1"/>
    </source>
</evidence>
<dbReference type="SUPFAM" id="SSF49785">
    <property type="entry name" value="Galactose-binding domain-like"/>
    <property type="match status" value="1"/>
</dbReference>
<dbReference type="SUPFAM" id="SSF51445">
    <property type="entry name" value="(Trans)glycosidases"/>
    <property type="match status" value="1"/>
</dbReference>
<evidence type="ECO:0000313" key="10">
    <source>
        <dbReference type="EMBL" id="SDM85417.1"/>
    </source>
</evidence>
<feature type="domain" description="Beta-hexosaminidase bacterial type N-terminal" evidence="8">
    <location>
        <begin position="27"/>
        <end position="153"/>
    </location>
</feature>
<evidence type="ECO:0000313" key="11">
    <source>
        <dbReference type="Proteomes" id="UP000183200"/>
    </source>
</evidence>
<evidence type="ECO:0000259" key="7">
    <source>
        <dbReference type="Pfam" id="PF00728"/>
    </source>
</evidence>
<dbReference type="InterPro" id="IPR059177">
    <property type="entry name" value="GH29D-like_dom"/>
</dbReference>
<proteinExistence type="inferred from homology"/>
<dbReference type="InterPro" id="IPR029018">
    <property type="entry name" value="Hex-like_dom2"/>
</dbReference>
<dbReference type="Proteomes" id="UP000183200">
    <property type="component" value="Unassembled WGS sequence"/>
</dbReference>
<dbReference type="InterPro" id="IPR015883">
    <property type="entry name" value="Glyco_hydro_20_cat"/>
</dbReference>
<protein>
    <recommendedName>
        <fullName evidence="3">beta-N-acetylhexosaminidase</fullName>
        <ecNumber evidence="3">3.2.1.52</ecNumber>
    </recommendedName>
</protein>
<dbReference type="GO" id="GO:0016020">
    <property type="term" value="C:membrane"/>
    <property type="evidence" value="ECO:0007669"/>
    <property type="project" value="TreeGrafter"/>
</dbReference>
<keyword evidence="11" id="KW-1185">Reference proteome</keyword>
<dbReference type="GO" id="GO:0004563">
    <property type="term" value="F:beta-N-acetylhexosaminidase activity"/>
    <property type="evidence" value="ECO:0007669"/>
    <property type="project" value="UniProtKB-EC"/>
</dbReference>
<dbReference type="EC" id="3.2.1.52" evidence="3"/>
<dbReference type="Gene3D" id="3.20.20.80">
    <property type="entry name" value="Glycosidases"/>
    <property type="match status" value="1"/>
</dbReference>
<feature type="domain" description="Glycoside hydrolase family 20 catalytic" evidence="7">
    <location>
        <begin position="156"/>
        <end position="506"/>
    </location>
</feature>
<dbReference type="InterPro" id="IPR025705">
    <property type="entry name" value="Beta_hexosaminidase_sua/sub"/>
</dbReference>
<dbReference type="GO" id="GO:0030203">
    <property type="term" value="P:glycosaminoglycan metabolic process"/>
    <property type="evidence" value="ECO:0007669"/>
    <property type="project" value="TreeGrafter"/>
</dbReference>
<evidence type="ECO:0000256" key="1">
    <source>
        <dbReference type="ARBA" id="ARBA00001231"/>
    </source>
</evidence>
<dbReference type="SUPFAM" id="SSF55545">
    <property type="entry name" value="beta-N-acetylhexosaminidase-like domain"/>
    <property type="match status" value="1"/>
</dbReference>
<dbReference type="EMBL" id="FNGY01000005">
    <property type="protein sequence ID" value="SDM85417.1"/>
    <property type="molecule type" value="Genomic_DNA"/>
</dbReference>
<evidence type="ECO:0000256" key="5">
    <source>
        <dbReference type="ARBA" id="ARBA00023295"/>
    </source>
</evidence>
<dbReference type="Pfam" id="PF13290">
    <property type="entry name" value="CHB_HEX_C_1"/>
    <property type="match status" value="1"/>
</dbReference>
<evidence type="ECO:0000259" key="9">
    <source>
        <dbReference type="Pfam" id="PF13290"/>
    </source>
</evidence>
<feature type="active site" description="Proton donor" evidence="6">
    <location>
        <position position="337"/>
    </location>
</feature>
<dbReference type="Gene3D" id="3.30.379.10">
    <property type="entry name" value="Chitobiase/beta-hexosaminidase domain 2-like"/>
    <property type="match status" value="1"/>
</dbReference>
<dbReference type="PRINTS" id="PR00738">
    <property type="entry name" value="GLHYDRLASE20"/>
</dbReference>
<evidence type="ECO:0000256" key="3">
    <source>
        <dbReference type="ARBA" id="ARBA00012663"/>
    </source>
</evidence>
<dbReference type="OrthoDB" id="1006965at2"/>
<dbReference type="CDD" id="cd06563">
    <property type="entry name" value="GH20_chitobiase-like"/>
    <property type="match status" value="1"/>
</dbReference>
<dbReference type="GO" id="GO:0005975">
    <property type="term" value="P:carbohydrate metabolic process"/>
    <property type="evidence" value="ECO:0007669"/>
    <property type="project" value="InterPro"/>
</dbReference>
<dbReference type="PANTHER" id="PTHR22600:SF57">
    <property type="entry name" value="BETA-N-ACETYLHEXOSAMINIDASE"/>
    <property type="match status" value="1"/>
</dbReference>
<dbReference type="RefSeq" id="WP_074608984.1">
    <property type="nucleotide sequence ID" value="NZ_FNGY01000005.1"/>
</dbReference>
<keyword evidence="4" id="KW-0378">Hydrolase</keyword>
<name>A0A1G9WM42_9SPHI</name>
<keyword evidence="5" id="KW-0326">Glycosidase</keyword>
<comment type="catalytic activity">
    <reaction evidence="1">
        <text>Hydrolysis of terminal non-reducing N-acetyl-D-hexosamine residues in N-acetyl-beta-D-hexosaminides.</text>
        <dbReference type="EC" id="3.2.1.52"/>
    </reaction>
</comment>
<dbReference type="Pfam" id="PF02838">
    <property type="entry name" value="Glyco_hydro_20b"/>
    <property type="match status" value="1"/>
</dbReference>
<dbReference type="AlphaFoldDB" id="A0A1G9WM42"/>
<dbReference type="PANTHER" id="PTHR22600">
    <property type="entry name" value="BETA-HEXOSAMINIDASE"/>
    <property type="match status" value="1"/>
</dbReference>
<gene>
    <name evidence="10" type="ORF">SAMN05421820_105211</name>
</gene>
<evidence type="ECO:0000256" key="4">
    <source>
        <dbReference type="ARBA" id="ARBA00022801"/>
    </source>
</evidence>
<dbReference type="InterPro" id="IPR008979">
    <property type="entry name" value="Galactose-bd-like_sf"/>
</dbReference>
<reference evidence="11" key="1">
    <citation type="submission" date="2016-10" db="EMBL/GenBank/DDBJ databases">
        <authorList>
            <person name="Varghese N."/>
            <person name="Submissions S."/>
        </authorList>
    </citation>
    <scope>NUCLEOTIDE SEQUENCE [LARGE SCALE GENOMIC DNA]</scope>
    <source>
        <strain evidence="11">DSM 19110</strain>
    </source>
</reference>
<evidence type="ECO:0000256" key="2">
    <source>
        <dbReference type="ARBA" id="ARBA00006285"/>
    </source>
</evidence>
<dbReference type="Gene3D" id="2.60.120.260">
    <property type="entry name" value="Galactose-binding domain-like"/>
    <property type="match status" value="1"/>
</dbReference>
<dbReference type="InterPro" id="IPR015882">
    <property type="entry name" value="HEX_bac_N"/>
</dbReference>
<feature type="domain" description="GH29D-like beta-sandwich" evidence="9">
    <location>
        <begin position="554"/>
        <end position="603"/>
    </location>
</feature>
<dbReference type="STRING" id="430522.BFS30_06980"/>
<accession>A0A1G9WM42</accession>
<organism evidence="10 11">
    <name type="scientific">Pedobacter steynii</name>
    <dbReference type="NCBI Taxonomy" id="430522"/>
    <lineage>
        <taxon>Bacteria</taxon>
        <taxon>Pseudomonadati</taxon>
        <taxon>Bacteroidota</taxon>
        <taxon>Sphingobacteriia</taxon>
        <taxon>Sphingobacteriales</taxon>
        <taxon>Sphingobacteriaceae</taxon>
        <taxon>Pedobacter</taxon>
    </lineage>
</organism>
<comment type="similarity">
    <text evidence="2">Belongs to the glycosyl hydrolase 20 family.</text>
</comment>
<sequence>MKLLSRTSLILILLCAGLTGFTQQKKVSIIPQPVSLRLLEGDFVINKETTISLDGDKKVLKPAAAFLQSYIRGISDCDLQLKKNNLNAITLKIIDNPVIGDEGYTLTVNKEGVQIAANGRAGIIYGMQSLFQTLPQVQTNRELKVPAMEITDYPRFKWRGMHLDVGRHFFSAEMVKEYIDLIAAYKVNTFHWHLVDDQGWRIEIKKYPALTDVGAWRVDQTAFPWDTRPQAMPGQEATYGGYYTQKQIKEIIAYAAVRNVNIVPEIEMPGHVASAIAAYPNLSCSQHPQLPLTGGNFTGASSNYCAGNEEVFTFLEEVLTEVVALFPSKYIHIGGDEVDKTSWKSCPRCQARMKTLGLKNENELQSYFITRMEKFLIGKKRKMIGWDEILEGGLAPEATVMSWRGEAGGIEAAKMKHDVVMTPGSPLYFDHYQAGPEGEPLAFGGFNTVKKVYNYEPIPKELDGEHAKYVLGAQANIWTEHIRTKEHLEYMMLPRMLALAEVVWSPAQAKNWNGFSERLKYHFNGFEQKGYHFSPGNYTVAIKPAISNGKLTAELLSDAIDGQIFYTLDGEQPTIGSLKYTGPVKIDATATLKAVYAVNGTVMGLVPAKQSFVFHQATAKKVVYTNPVSPNYLADGPNSLTDGIRGTAAVNKYWHGFSGQDLIATIDLGAETSIGNISLGCLQNYKDWIMMPRWVKFELSDDGITFRDPKIINSPVSPEEKMTLIYDFQAAFAQKKARFIRVTAKVLEALPKGHSGEGKPAWLFADEIIVTK</sequence>
<dbReference type="InterPro" id="IPR017853">
    <property type="entry name" value="GH"/>
</dbReference>